<accession>A0ABV8Q4Q2</accession>
<dbReference type="Gene3D" id="3.90.25.10">
    <property type="entry name" value="UDP-galactose 4-epimerase, domain 1"/>
    <property type="match status" value="1"/>
</dbReference>
<dbReference type="Pfam" id="PF01370">
    <property type="entry name" value="Epimerase"/>
    <property type="match status" value="1"/>
</dbReference>
<comment type="caution">
    <text evidence="3">The sequence shown here is derived from an EMBL/GenBank/DDBJ whole genome shotgun (WGS) entry which is preliminary data.</text>
</comment>
<evidence type="ECO:0000313" key="4">
    <source>
        <dbReference type="Proteomes" id="UP001595900"/>
    </source>
</evidence>
<evidence type="ECO:0000313" key="3">
    <source>
        <dbReference type="EMBL" id="MFC4243345.1"/>
    </source>
</evidence>
<keyword evidence="4" id="KW-1185">Reference proteome</keyword>
<evidence type="ECO:0000259" key="2">
    <source>
        <dbReference type="Pfam" id="PF01370"/>
    </source>
</evidence>
<evidence type="ECO:0000256" key="1">
    <source>
        <dbReference type="ARBA" id="ARBA00023027"/>
    </source>
</evidence>
<reference evidence="4" key="1">
    <citation type="journal article" date="2019" name="Int. J. Syst. Evol. Microbiol.">
        <title>The Global Catalogue of Microorganisms (GCM) 10K type strain sequencing project: providing services to taxonomists for standard genome sequencing and annotation.</title>
        <authorList>
            <consortium name="The Broad Institute Genomics Platform"/>
            <consortium name="The Broad Institute Genome Sequencing Center for Infectious Disease"/>
            <person name="Wu L."/>
            <person name="Ma J."/>
        </authorList>
    </citation>
    <scope>NUCLEOTIDE SEQUENCE [LARGE SCALE GENOMIC DNA]</scope>
    <source>
        <strain evidence="4">CGMCC 1.10363</strain>
    </source>
</reference>
<gene>
    <name evidence="3" type="ORF">ACFOYW_08160</name>
</gene>
<dbReference type="RefSeq" id="WP_390228365.1">
    <property type="nucleotide sequence ID" value="NZ_JBHSCN010000005.1"/>
</dbReference>
<dbReference type="SUPFAM" id="SSF51735">
    <property type="entry name" value="NAD(P)-binding Rossmann-fold domains"/>
    <property type="match status" value="1"/>
</dbReference>
<keyword evidence="1" id="KW-0520">NAD</keyword>
<dbReference type="InterPro" id="IPR036291">
    <property type="entry name" value="NAD(P)-bd_dom_sf"/>
</dbReference>
<dbReference type="Proteomes" id="UP001595900">
    <property type="component" value="Unassembled WGS sequence"/>
</dbReference>
<dbReference type="PRINTS" id="PR01713">
    <property type="entry name" value="NUCEPIMERASE"/>
</dbReference>
<sequence>MKYLVTGAAGFVGSNLCTRLLSDAANTVVGVDAFRDYYDPALKERNVRGLLAQPNFSLVRGDICSLNLDELLQGVDVVFHEAGQPGVRSSWGNSFSTYTHDNIEATQLLLEAVTRMDRALSRFVYASSSSVYGDAERYPTDESDRPGPKSPYGVTKLAAEHLCSLYAQAYSVPVVSLRYFTVYGPGQRPDMAFTKFLTAATEGTEIQIYGDGSQVREFTFISDIVEANIRSSYMDVPAGCVINLSGGSAVSVKEVIDEIRSMVERDLRVSFGAPVVGDVYRTGGSTERARKYLEWEPQVDIASGLRLQYGWVREARGI</sequence>
<dbReference type="Gene3D" id="3.40.50.720">
    <property type="entry name" value="NAD(P)-binding Rossmann-like Domain"/>
    <property type="match status" value="1"/>
</dbReference>
<dbReference type="EMBL" id="JBHSCN010000005">
    <property type="protein sequence ID" value="MFC4243345.1"/>
    <property type="molecule type" value="Genomic_DNA"/>
</dbReference>
<proteinExistence type="predicted"/>
<dbReference type="PANTHER" id="PTHR43574">
    <property type="entry name" value="EPIMERASE-RELATED"/>
    <property type="match status" value="1"/>
</dbReference>
<dbReference type="InterPro" id="IPR001509">
    <property type="entry name" value="Epimerase_deHydtase"/>
</dbReference>
<protein>
    <submittedName>
        <fullName evidence="3">NAD-dependent epimerase/dehydratase family protein</fullName>
    </submittedName>
</protein>
<feature type="domain" description="NAD-dependent epimerase/dehydratase" evidence="2">
    <location>
        <begin position="4"/>
        <end position="230"/>
    </location>
</feature>
<name>A0ABV8Q4Q2_9MICO</name>
<organism evidence="3 4">
    <name type="scientific">Gryllotalpicola reticulitermitis</name>
    <dbReference type="NCBI Taxonomy" id="1184153"/>
    <lineage>
        <taxon>Bacteria</taxon>
        <taxon>Bacillati</taxon>
        <taxon>Actinomycetota</taxon>
        <taxon>Actinomycetes</taxon>
        <taxon>Micrococcales</taxon>
        <taxon>Microbacteriaceae</taxon>
        <taxon>Gryllotalpicola</taxon>
    </lineage>
</organism>